<gene>
    <name evidence="4" type="ORF">FNJ87_04375</name>
</gene>
<feature type="chain" id="PRO_5045479907" evidence="3">
    <location>
        <begin position="23"/>
        <end position="501"/>
    </location>
</feature>
<accession>A0ABS0A2K3</accession>
<organism evidence="4 5">
    <name type="scientific">Nonlabens mediterrranea</name>
    <dbReference type="NCBI Taxonomy" id="1419947"/>
    <lineage>
        <taxon>Bacteria</taxon>
        <taxon>Pseudomonadati</taxon>
        <taxon>Bacteroidota</taxon>
        <taxon>Flavobacteriia</taxon>
        <taxon>Flavobacteriales</taxon>
        <taxon>Flavobacteriaceae</taxon>
        <taxon>Nonlabens</taxon>
    </lineage>
</organism>
<dbReference type="EMBL" id="JADKYU010000228">
    <property type="protein sequence ID" value="MBF4983595.1"/>
    <property type="molecule type" value="Genomic_DNA"/>
</dbReference>
<proteinExistence type="predicted"/>
<evidence type="ECO:0000313" key="4">
    <source>
        <dbReference type="EMBL" id="MBF4983595.1"/>
    </source>
</evidence>
<feature type="compositionally biased region" description="Polar residues" evidence="2">
    <location>
        <begin position="193"/>
        <end position="205"/>
    </location>
</feature>
<feature type="signal peptide" evidence="3">
    <location>
        <begin position="1"/>
        <end position="22"/>
    </location>
</feature>
<protein>
    <submittedName>
        <fullName evidence="4">Uncharacterized protein</fullName>
    </submittedName>
</protein>
<feature type="compositionally biased region" description="Basic residues" evidence="2">
    <location>
        <begin position="182"/>
        <end position="192"/>
    </location>
</feature>
<dbReference type="Proteomes" id="UP001194729">
    <property type="component" value="Unassembled WGS sequence"/>
</dbReference>
<feature type="region of interest" description="Disordered" evidence="2">
    <location>
        <begin position="182"/>
        <end position="214"/>
    </location>
</feature>
<keyword evidence="3" id="KW-0732">Signal</keyword>
<sequence length="501" mass="57051">MHSRLLVVLLSVVLLLSNYMQASSVTIENIDDSNQTIFKLDSDSSKEDLFLFFDTLKESFEIDAQLISYQSRNGKVMVLGIAFQEKTQRSTKFVIKGKSEIDDLCIVINNVTKIVSYAGSCDEDGPSILYRDPVQEAKELKIYNARVEKLKQYKQRIKDIFEKEDITVEYDDVADTQKQAAHKARKNSRRARLNQSTGGYTTMSDAVNKDYNKRKDSLKKVKEQKLELERLRAQEVALQTKRRKDSLKKARALQESQLPRENKVKQPMVIIVSESANDTKDSNNETDVSDGVIEDRSYIIEDEQNTADVLNAMKQHVDEEKVDKNSIFFSGELCTYTVFSDKTYIYDTSATRMMVLNKPLSSKPESGYAILNGETYNFEYDGLSLVVKDSDGMLINKEGSLLNPTTSFDDEVAIVTFQLTEEFVITKNSKSLDVQNLASEVEQKEFNFSILENISNTNNVIISISFKIDDKIYSFEGVEGIPVLLIQLDEIHHRARVQTAY</sequence>
<name>A0ABS0A2K3_9FLAO</name>
<evidence type="ECO:0000313" key="5">
    <source>
        <dbReference type="Proteomes" id="UP001194729"/>
    </source>
</evidence>
<reference evidence="4 5" key="1">
    <citation type="submission" date="2020-11" db="EMBL/GenBank/DDBJ databases">
        <title>P. mediterranea TC4 genome.</title>
        <authorList>
            <person name="Molmeret M."/>
        </authorList>
    </citation>
    <scope>NUCLEOTIDE SEQUENCE [LARGE SCALE GENOMIC DNA]</scope>
    <source>
        <strain evidence="4 5">TC4</strain>
    </source>
</reference>
<evidence type="ECO:0000256" key="2">
    <source>
        <dbReference type="SAM" id="MobiDB-lite"/>
    </source>
</evidence>
<evidence type="ECO:0000256" key="3">
    <source>
        <dbReference type="SAM" id="SignalP"/>
    </source>
</evidence>
<evidence type="ECO:0000256" key="1">
    <source>
        <dbReference type="SAM" id="Coils"/>
    </source>
</evidence>
<keyword evidence="5" id="KW-1185">Reference proteome</keyword>
<feature type="coiled-coil region" evidence="1">
    <location>
        <begin position="214"/>
        <end position="241"/>
    </location>
</feature>
<comment type="caution">
    <text evidence="4">The sequence shown here is derived from an EMBL/GenBank/DDBJ whole genome shotgun (WGS) entry which is preliminary data.</text>
</comment>
<keyword evidence="1" id="KW-0175">Coiled coil</keyword>